<dbReference type="RefSeq" id="WP_033432422.1">
    <property type="nucleotide sequence ID" value="NZ_CP034550.1"/>
</dbReference>
<dbReference type="PANTHER" id="PTHR37954">
    <property type="entry name" value="BLL4979 PROTEIN"/>
    <property type="match status" value="1"/>
</dbReference>
<dbReference type="OrthoDB" id="149847at2"/>
<keyword evidence="2" id="KW-1185">Reference proteome</keyword>
<evidence type="ECO:0000313" key="1">
    <source>
        <dbReference type="EMBL" id="QFZ20170.1"/>
    </source>
</evidence>
<sequence length="228" mass="23617">MRELADRLTSVLDLTFPPVALRFTTTAPADVPPPARPLPSACAMWREAERRTFYAPAGDHHGCPVGTMVMGFPVDEVGDRLGEVVTAMAACGYLSPEEAAAIPSVGRASSGIVYGPLADAGDTPDVVLLWVNAKQAMLLTEADGTAAWTAPPATVSGRPGCTALPLALQGGRPATSLGCIGMRTFTGIPDHLMLVAVPGAALRGFTDDVERLAAANDSMLALYSAMTP</sequence>
<name>A0A5Q0H2W8_SACSY</name>
<dbReference type="Proteomes" id="UP000325787">
    <property type="component" value="Chromosome"/>
</dbReference>
<dbReference type="KEGG" id="ssyi:EKG83_24620"/>
<organism evidence="1 2">
    <name type="scientific">Saccharothrix syringae</name>
    <name type="common">Nocardiopsis syringae</name>
    <dbReference type="NCBI Taxonomy" id="103733"/>
    <lineage>
        <taxon>Bacteria</taxon>
        <taxon>Bacillati</taxon>
        <taxon>Actinomycetota</taxon>
        <taxon>Actinomycetes</taxon>
        <taxon>Pseudonocardiales</taxon>
        <taxon>Pseudonocardiaceae</taxon>
        <taxon>Saccharothrix</taxon>
    </lineage>
</organism>
<dbReference type="Pfam" id="PF02596">
    <property type="entry name" value="DUF169"/>
    <property type="match status" value="1"/>
</dbReference>
<accession>A0A5Q0H2W8</accession>
<evidence type="ECO:0000313" key="2">
    <source>
        <dbReference type="Proteomes" id="UP000325787"/>
    </source>
</evidence>
<dbReference type="PANTHER" id="PTHR37954:SF3">
    <property type="entry name" value="DUF169 DOMAIN-CONTAINING PROTEIN"/>
    <property type="match status" value="1"/>
</dbReference>
<gene>
    <name evidence="1" type="ORF">EKG83_24620</name>
</gene>
<dbReference type="EMBL" id="CP034550">
    <property type="protein sequence ID" value="QFZ20170.1"/>
    <property type="molecule type" value="Genomic_DNA"/>
</dbReference>
<dbReference type="InterPro" id="IPR003748">
    <property type="entry name" value="DUF169"/>
</dbReference>
<dbReference type="AlphaFoldDB" id="A0A5Q0H2W8"/>
<proteinExistence type="predicted"/>
<reference evidence="2" key="1">
    <citation type="journal article" date="2021" name="Curr. Microbiol.">
        <title>Complete genome of nocamycin-producing strain Saccharothrix syringae NRRL B-16468 reveals the biosynthetic potential for secondary metabolites.</title>
        <authorList>
            <person name="Mo X."/>
            <person name="Yang S."/>
        </authorList>
    </citation>
    <scope>NUCLEOTIDE SEQUENCE [LARGE SCALE GENOMIC DNA]</scope>
    <source>
        <strain evidence="2">ATCC 51364 / DSM 43886 / JCM 6844 / KCTC 9398 / NBRC 14523 / NRRL B-16468 / INA 2240</strain>
    </source>
</reference>
<protein>
    <recommendedName>
        <fullName evidence="3">DUF169 domain-containing protein</fullName>
    </recommendedName>
</protein>
<evidence type="ECO:0008006" key="3">
    <source>
        <dbReference type="Google" id="ProtNLM"/>
    </source>
</evidence>